<keyword evidence="3" id="KW-1185">Reference proteome</keyword>
<dbReference type="GO" id="GO:0000307">
    <property type="term" value="C:cyclin-dependent protein kinase holoenzyme complex"/>
    <property type="evidence" value="ECO:0007669"/>
    <property type="project" value="TreeGrafter"/>
</dbReference>
<dbReference type="InterPro" id="IPR013922">
    <property type="entry name" value="Cyclin_PHO80-like"/>
</dbReference>
<evidence type="ECO:0000256" key="1">
    <source>
        <dbReference type="SAM" id="MobiDB-lite"/>
    </source>
</evidence>
<dbReference type="GO" id="GO:0005634">
    <property type="term" value="C:nucleus"/>
    <property type="evidence" value="ECO:0007669"/>
    <property type="project" value="TreeGrafter"/>
</dbReference>
<sequence length="629" mass="67356">MHAISHSLSHRGSSASRTRTRWQPYSSIPSSSSRSPSSACLNTPATTVSTPASAQQISLCEPEHLKHCFSSSNISLSQRDGIFRDVQKLRYVNGLVDLAVKSLCEIWHPHDIPHVFSTPTRIIVPAPCTNNSAPTTSTHQHNTHAFYPRYTQLPSPVSPGNPSPSLPPTPLYTTTLHPLHTSDISSASGKVVRSNIVPLKGFVHEVLRRSRTSCSVLQTALCYLEAIRSKVPGIIQQEKLGTGIRGEPDQSTRIIQADESEADLCSEVNADDLMGTSYSADSDSSCGSVEPTVRITDTNIPPSPSFLSASQHGAPYDAPPPTRRPREPSAVLPPLPPLPSPLLCPRRSFLAALILASKFTQDKCYSNRAWAKLAGLPAREIGRCERALGEALEWRLWVGKLPPSRGPVTRSRSDGELFPQASTSSMEASTSGSTPNRSMPPPSTFRRSNTLPADAFASTLSQDIFVSPPSLLASSTLMSMASTSRNLPSTSQFGPLSTPVPVPPMTLCSHGEAGTNYSSSAFYPPPASEASATPSLIVSPSSTISSQDSLCEERTIQMISFVDVASPLPMKVDPTLPVPPPAYAYAYAGDWPSTVGRFTNEDGIRGPWSGVSWSAGGVGFVERGADIHN</sequence>
<dbReference type="Proteomes" id="UP000310158">
    <property type="component" value="Unassembled WGS sequence"/>
</dbReference>
<feature type="compositionally biased region" description="Low complexity" evidence="1">
    <location>
        <begin position="422"/>
        <end position="434"/>
    </location>
</feature>
<dbReference type="PANTHER" id="PTHR15615:SF36">
    <property type="entry name" value="PHO85 CYCLIN-5"/>
    <property type="match status" value="1"/>
</dbReference>
<name>A0A4S4M7Z5_9AGAM</name>
<comment type="caution">
    <text evidence="2">The sequence shown here is derived from an EMBL/GenBank/DDBJ whole genome shotgun (WGS) entry which is preliminary data.</text>
</comment>
<feature type="compositionally biased region" description="Low complexity" evidence="1">
    <location>
        <begin position="1"/>
        <end position="17"/>
    </location>
</feature>
<feature type="region of interest" description="Disordered" evidence="1">
    <location>
        <begin position="297"/>
        <end position="330"/>
    </location>
</feature>
<evidence type="ECO:0000313" key="3">
    <source>
        <dbReference type="Proteomes" id="UP000310158"/>
    </source>
</evidence>
<gene>
    <name evidence="2" type="ORF">EW146_g184</name>
</gene>
<dbReference type="Gene3D" id="1.10.472.10">
    <property type="entry name" value="Cyclin-like"/>
    <property type="match status" value="1"/>
</dbReference>
<organism evidence="2 3">
    <name type="scientific">Bondarzewia mesenterica</name>
    <dbReference type="NCBI Taxonomy" id="1095465"/>
    <lineage>
        <taxon>Eukaryota</taxon>
        <taxon>Fungi</taxon>
        <taxon>Dikarya</taxon>
        <taxon>Basidiomycota</taxon>
        <taxon>Agaricomycotina</taxon>
        <taxon>Agaricomycetes</taxon>
        <taxon>Russulales</taxon>
        <taxon>Bondarzewiaceae</taxon>
        <taxon>Bondarzewia</taxon>
    </lineage>
</organism>
<proteinExistence type="predicted"/>
<dbReference type="GO" id="GO:0016538">
    <property type="term" value="F:cyclin-dependent protein serine/threonine kinase regulator activity"/>
    <property type="evidence" value="ECO:0007669"/>
    <property type="project" value="TreeGrafter"/>
</dbReference>
<feature type="compositionally biased region" description="Polar residues" evidence="1">
    <location>
        <begin position="297"/>
        <end position="311"/>
    </location>
</feature>
<protein>
    <recommendedName>
        <fullName evidence="4">Cyclin N-terminal domain-containing protein</fullName>
    </recommendedName>
</protein>
<dbReference type="CDD" id="cd20557">
    <property type="entry name" value="CYCLIN_ScPCL1-like"/>
    <property type="match status" value="1"/>
</dbReference>
<accession>A0A4S4M7Z5</accession>
<dbReference type="OrthoDB" id="286814at2759"/>
<evidence type="ECO:0000313" key="2">
    <source>
        <dbReference type="EMBL" id="THH21319.1"/>
    </source>
</evidence>
<reference evidence="2 3" key="1">
    <citation type="submission" date="2019-02" db="EMBL/GenBank/DDBJ databases">
        <title>Genome sequencing of the rare red list fungi Bondarzewia mesenterica.</title>
        <authorList>
            <person name="Buettner E."/>
            <person name="Kellner H."/>
        </authorList>
    </citation>
    <scope>NUCLEOTIDE SEQUENCE [LARGE SCALE GENOMIC DNA]</scope>
    <source>
        <strain evidence="2 3">DSM 108281</strain>
    </source>
</reference>
<evidence type="ECO:0008006" key="4">
    <source>
        <dbReference type="Google" id="ProtNLM"/>
    </source>
</evidence>
<feature type="region of interest" description="Disordered" evidence="1">
    <location>
        <begin position="1"/>
        <end position="46"/>
    </location>
</feature>
<dbReference type="AlphaFoldDB" id="A0A4S4M7Z5"/>
<feature type="compositionally biased region" description="Low complexity" evidence="1">
    <location>
        <begin position="24"/>
        <end position="46"/>
    </location>
</feature>
<feature type="region of interest" description="Disordered" evidence="1">
    <location>
        <begin position="403"/>
        <end position="449"/>
    </location>
</feature>
<dbReference type="GO" id="GO:0019901">
    <property type="term" value="F:protein kinase binding"/>
    <property type="evidence" value="ECO:0007669"/>
    <property type="project" value="InterPro"/>
</dbReference>
<dbReference type="PANTHER" id="PTHR15615">
    <property type="match status" value="1"/>
</dbReference>
<dbReference type="EMBL" id="SGPL01000004">
    <property type="protein sequence ID" value="THH21319.1"/>
    <property type="molecule type" value="Genomic_DNA"/>
</dbReference>